<dbReference type="EMBL" id="LR796186">
    <property type="protein sequence ID" value="CAB4124895.1"/>
    <property type="molecule type" value="Genomic_DNA"/>
</dbReference>
<name>A0A6J5KUS9_9CAUD</name>
<gene>
    <name evidence="1" type="ORF">UFOVP58_40</name>
</gene>
<evidence type="ECO:0000313" key="1">
    <source>
        <dbReference type="EMBL" id="CAB4124895.1"/>
    </source>
</evidence>
<proteinExistence type="predicted"/>
<protein>
    <submittedName>
        <fullName evidence="1">Uncharacterized protein</fullName>
    </submittedName>
</protein>
<organism evidence="1">
    <name type="scientific">uncultured Caudovirales phage</name>
    <dbReference type="NCBI Taxonomy" id="2100421"/>
    <lineage>
        <taxon>Viruses</taxon>
        <taxon>Duplodnaviria</taxon>
        <taxon>Heunggongvirae</taxon>
        <taxon>Uroviricota</taxon>
        <taxon>Caudoviricetes</taxon>
        <taxon>Peduoviridae</taxon>
        <taxon>Maltschvirus</taxon>
        <taxon>Maltschvirus maltsch</taxon>
    </lineage>
</organism>
<sequence length="71" mass="7870">MKIRAIVNGVSFYTTRAAIKKQVAGDFSLQNTAMFFVLDQMGKSGGFASTVVLYDGKMKRHSFDVQLSKCE</sequence>
<accession>A0A6J5KUS9</accession>
<reference evidence="1" key="1">
    <citation type="submission" date="2020-04" db="EMBL/GenBank/DDBJ databases">
        <authorList>
            <person name="Chiriac C."/>
            <person name="Salcher M."/>
            <person name="Ghai R."/>
            <person name="Kavagutti S V."/>
        </authorList>
    </citation>
    <scope>NUCLEOTIDE SEQUENCE</scope>
</reference>